<protein>
    <recommendedName>
        <fullName evidence="2">RNA polymerase subunit H/Rpb5 C-terminal domain-containing protein</fullName>
    </recommendedName>
</protein>
<dbReference type="Proteomes" id="UP000639772">
    <property type="component" value="Chromosome 13"/>
</dbReference>
<keyword evidence="1" id="KW-0804">Transcription</keyword>
<dbReference type="PANTHER" id="PTHR10535:SF0">
    <property type="entry name" value="DNA-DIRECTED RNA POLYMERASES I, II, AND III SUBUNIT RPABC1"/>
    <property type="match status" value="1"/>
</dbReference>
<comment type="caution">
    <text evidence="3">The sequence shown here is derived from an EMBL/GenBank/DDBJ whole genome shotgun (WGS) entry which is preliminary data.</text>
</comment>
<dbReference type="InterPro" id="IPR036710">
    <property type="entry name" value="RNA_pol_Rpb5_N_sf"/>
</dbReference>
<dbReference type="GO" id="GO:0003677">
    <property type="term" value="F:DNA binding"/>
    <property type="evidence" value="ECO:0007669"/>
    <property type="project" value="InterPro"/>
</dbReference>
<name>A0A835PNA7_VANPL</name>
<proteinExistence type="predicted"/>
<dbReference type="GO" id="GO:0006362">
    <property type="term" value="P:transcription elongation by RNA polymerase I"/>
    <property type="evidence" value="ECO:0007669"/>
    <property type="project" value="TreeGrafter"/>
</dbReference>
<dbReference type="AlphaFoldDB" id="A0A835PNA7"/>
<accession>A0A835PNA7</accession>
<dbReference type="Pfam" id="PF01191">
    <property type="entry name" value="RNA_pol_Rpb5_C"/>
    <property type="match status" value="1"/>
</dbReference>
<dbReference type="Gene3D" id="3.90.940.20">
    <property type="entry name" value="RPB5-like RNA polymerase subunit"/>
    <property type="match status" value="1"/>
</dbReference>
<sequence>MSAEDEMAKLFRVWKTLLEMLRDRGFLVLDSEIKTNMREFMDQYGENFKRENLEFARAKVDDPNDQLPRMQVHDPIARYLGLRRGQVVKITRDSETAGKYVTYRFIV</sequence>
<dbReference type="InterPro" id="IPR000783">
    <property type="entry name" value="RNA_pol_subH/Rpb5_C"/>
</dbReference>
<gene>
    <name evidence="3" type="ORF">HPP92_024317</name>
</gene>
<dbReference type="GO" id="GO:0003899">
    <property type="term" value="F:DNA-directed RNA polymerase activity"/>
    <property type="evidence" value="ECO:0007669"/>
    <property type="project" value="InterPro"/>
</dbReference>
<dbReference type="EMBL" id="JADCNM010000013">
    <property type="protein sequence ID" value="KAG0456529.1"/>
    <property type="molecule type" value="Genomic_DNA"/>
</dbReference>
<evidence type="ECO:0000259" key="2">
    <source>
        <dbReference type="Pfam" id="PF01191"/>
    </source>
</evidence>
<dbReference type="SUPFAM" id="SSF53036">
    <property type="entry name" value="Eukaryotic RPB5 N-terminal domain"/>
    <property type="match status" value="1"/>
</dbReference>
<dbReference type="GO" id="GO:0005665">
    <property type="term" value="C:RNA polymerase II, core complex"/>
    <property type="evidence" value="ECO:0007669"/>
    <property type="project" value="TreeGrafter"/>
</dbReference>
<dbReference type="InterPro" id="IPR035913">
    <property type="entry name" value="RPB5-like_sf"/>
</dbReference>
<feature type="domain" description="RNA polymerase subunit H/Rpb5 C-terminal" evidence="2">
    <location>
        <begin position="64"/>
        <end position="106"/>
    </location>
</feature>
<dbReference type="PANTHER" id="PTHR10535">
    <property type="entry name" value="DNA-DIRECTED RNA POLYMERASES I, II, AND III SUBUNIT RPABC1"/>
    <property type="match status" value="1"/>
</dbReference>
<dbReference type="GO" id="GO:0006366">
    <property type="term" value="P:transcription by RNA polymerase II"/>
    <property type="evidence" value="ECO:0007669"/>
    <property type="project" value="TreeGrafter"/>
</dbReference>
<reference evidence="3 4" key="1">
    <citation type="journal article" date="2020" name="Nat. Food">
        <title>A phased Vanilla planifolia genome enables genetic improvement of flavour and production.</title>
        <authorList>
            <person name="Hasing T."/>
            <person name="Tang H."/>
            <person name="Brym M."/>
            <person name="Khazi F."/>
            <person name="Huang T."/>
            <person name="Chambers A.H."/>
        </authorList>
    </citation>
    <scope>NUCLEOTIDE SEQUENCE [LARGE SCALE GENOMIC DNA]</scope>
    <source>
        <tissue evidence="3">Leaf</tissue>
    </source>
</reference>
<evidence type="ECO:0000256" key="1">
    <source>
        <dbReference type="ARBA" id="ARBA00023163"/>
    </source>
</evidence>
<dbReference type="GO" id="GO:0005666">
    <property type="term" value="C:RNA polymerase III complex"/>
    <property type="evidence" value="ECO:0007669"/>
    <property type="project" value="TreeGrafter"/>
</dbReference>
<evidence type="ECO:0000313" key="4">
    <source>
        <dbReference type="Proteomes" id="UP000639772"/>
    </source>
</evidence>
<dbReference type="GO" id="GO:0005736">
    <property type="term" value="C:RNA polymerase I complex"/>
    <property type="evidence" value="ECO:0007669"/>
    <property type="project" value="TreeGrafter"/>
</dbReference>
<dbReference type="GO" id="GO:0042797">
    <property type="term" value="P:tRNA transcription by RNA polymerase III"/>
    <property type="evidence" value="ECO:0007669"/>
    <property type="project" value="TreeGrafter"/>
</dbReference>
<dbReference type="OrthoDB" id="248779at2759"/>
<dbReference type="InterPro" id="IPR014381">
    <property type="entry name" value="Arch_Rpo5/euc_Rpb5"/>
</dbReference>
<evidence type="ECO:0000313" key="3">
    <source>
        <dbReference type="EMBL" id="KAG0456529.1"/>
    </source>
</evidence>
<dbReference type="SUPFAM" id="SSF55287">
    <property type="entry name" value="RPB5-like RNA polymerase subunit"/>
    <property type="match status" value="1"/>
</dbReference>
<organism evidence="3 4">
    <name type="scientific">Vanilla planifolia</name>
    <name type="common">Vanilla</name>
    <dbReference type="NCBI Taxonomy" id="51239"/>
    <lineage>
        <taxon>Eukaryota</taxon>
        <taxon>Viridiplantae</taxon>
        <taxon>Streptophyta</taxon>
        <taxon>Embryophyta</taxon>
        <taxon>Tracheophyta</taxon>
        <taxon>Spermatophyta</taxon>
        <taxon>Magnoliopsida</taxon>
        <taxon>Liliopsida</taxon>
        <taxon>Asparagales</taxon>
        <taxon>Orchidaceae</taxon>
        <taxon>Vanilloideae</taxon>
        <taxon>Vanilleae</taxon>
        <taxon>Vanilla</taxon>
    </lineage>
</organism>